<sequence>MAAQLTSYESLFSQYRKSLQEFGASSDDFRLLDIVPPDGVLNVQPGSLYVLDSSFNPPTIAHTQMVTTAIKAANANGSPPSRVLLLLAIQNADKLPKPALFEHRLAMMRLAAEDIQQSLSQEATRDEGGNIWVTKHPYFMDKAVAITGDGSVYPKEIEQVHLTGYDTLVRIFEPKYYADGNLGVLDPFFSLHRLRVTLRTGADWGDRSEQMSFLADLARGDMEKLGARRGWASRIEFVESNAIDRAPMSSTAARNAAKDDFNLLFKLVTPRVYEYIRNQQLYVNNE</sequence>
<dbReference type="GO" id="GO:0005634">
    <property type="term" value="C:nucleus"/>
    <property type="evidence" value="ECO:0007669"/>
    <property type="project" value="TreeGrafter"/>
</dbReference>
<evidence type="ECO:0000313" key="9">
    <source>
        <dbReference type="EMBL" id="EEQ28289.1"/>
    </source>
</evidence>
<keyword evidence="10" id="KW-1185">Reference proteome</keyword>
<gene>
    <name evidence="9" type="ORF">MCYG_01177</name>
</gene>
<keyword evidence="2" id="KW-0662">Pyridine nucleotide biosynthesis</keyword>
<dbReference type="GO" id="GO:0005524">
    <property type="term" value="F:ATP binding"/>
    <property type="evidence" value="ECO:0007669"/>
    <property type="project" value="UniProtKB-KW"/>
</dbReference>
<keyword evidence="5" id="KW-0547">Nucleotide-binding</keyword>
<comment type="pathway">
    <text evidence="1">Cofactor biosynthesis; NAD(+) biosynthesis.</text>
</comment>
<dbReference type="UniPathway" id="UPA00253">
    <property type="reaction ID" value="UER00600"/>
</dbReference>
<dbReference type="CDD" id="cd02165">
    <property type="entry name" value="NMNAT"/>
    <property type="match status" value="1"/>
</dbReference>
<name>C5FEZ5_ARTOC</name>
<reference evidence="10" key="1">
    <citation type="journal article" date="2012" name="MBio">
        <title>Comparative genome analysis of Trichophyton rubrum and related dermatophytes reveals candidate genes involved in infection.</title>
        <authorList>
            <person name="Martinez D.A."/>
            <person name="Oliver B.G."/>
            <person name="Graeser Y."/>
            <person name="Goldberg J.M."/>
            <person name="Li W."/>
            <person name="Martinez-Rossi N.M."/>
            <person name="Monod M."/>
            <person name="Shelest E."/>
            <person name="Barton R.C."/>
            <person name="Birch E."/>
            <person name="Brakhage A.A."/>
            <person name="Chen Z."/>
            <person name="Gurr S.J."/>
            <person name="Heiman D."/>
            <person name="Heitman J."/>
            <person name="Kosti I."/>
            <person name="Rossi A."/>
            <person name="Saif S."/>
            <person name="Samalova M."/>
            <person name="Saunders C.W."/>
            <person name="Shea T."/>
            <person name="Summerbell R.C."/>
            <person name="Xu J."/>
            <person name="Young S."/>
            <person name="Zeng Q."/>
            <person name="Birren B.W."/>
            <person name="Cuomo C.A."/>
            <person name="White T.C."/>
        </authorList>
    </citation>
    <scope>NUCLEOTIDE SEQUENCE [LARGE SCALE GENOMIC DNA]</scope>
    <source>
        <strain evidence="10">ATCC MYA-4605 / CBS 113480</strain>
    </source>
</reference>
<organism evidence="9 10">
    <name type="scientific">Arthroderma otae (strain ATCC MYA-4605 / CBS 113480)</name>
    <name type="common">Microsporum canis</name>
    <dbReference type="NCBI Taxonomy" id="554155"/>
    <lineage>
        <taxon>Eukaryota</taxon>
        <taxon>Fungi</taxon>
        <taxon>Dikarya</taxon>
        <taxon>Ascomycota</taxon>
        <taxon>Pezizomycotina</taxon>
        <taxon>Eurotiomycetes</taxon>
        <taxon>Eurotiomycetidae</taxon>
        <taxon>Onygenales</taxon>
        <taxon>Arthrodermataceae</taxon>
        <taxon>Microsporum</taxon>
    </lineage>
</organism>
<dbReference type="RefSeq" id="XP_002851073.1">
    <property type="nucleotide sequence ID" value="XM_002851027.1"/>
</dbReference>
<dbReference type="eggNOG" id="ENOG502RXY8">
    <property type="taxonomic scope" value="Eukaryota"/>
</dbReference>
<evidence type="ECO:0000256" key="7">
    <source>
        <dbReference type="ARBA" id="ARBA00023027"/>
    </source>
</evidence>
<evidence type="ECO:0000256" key="4">
    <source>
        <dbReference type="ARBA" id="ARBA00022695"/>
    </source>
</evidence>
<keyword evidence="7" id="KW-0520">NAD</keyword>
<dbReference type="OrthoDB" id="5591297at2759"/>
<accession>C5FEZ5</accession>
<dbReference type="InterPro" id="IPR005248">
    <property type="entry name" value="NadD/NMNAT"/>
</dbReference>
<dbReference type="EMBL" id="DS995701">
    <property type="protein sequence ID" value="EEQ28289.1"/>
    <property type="molecule type" value="Genomic_DNA"/>
</dbReference>
<evidence type="ECO:0000256" key="5">
    <source>
        <dbReference type="ARBA" id="ARBA00022741"/>
    </source>
</evidence>
<evidence type="ECO:0000256" key="3">
    <source>
        <dbReference type="ARBA" id="ARBA00022679"/>
    </source>
</evidence>
<evidence type="ECO:0000256" key="8">
    <source>
        <dbReference type="ARBA" id="ARBA00049001"/>
    </source>
</evidence>
<dbReference type="VEuPathDB" id="FungiDB:MCYG_01177"/>
<comment type="catalytic activity">
    <reaction evidence="8">
        <text>beta-nicotinamide D-ribonucleotide + ATP + H(+) = diphosphate + NAD(+)</text>
        <dbReference type="Rhea" id="RHEA:21360"/>
        <dbReference type="ChEBI" id="CHEBI:14649"/>
        <dbReference type="ChEBI" id="CHEBI:15378"/>
        <dbReference type="ChEBI" id="CHEBI:30616"/>
        <dbReference type="ChEBI" id="CHEBI:33019"/>
        <dbReference type="ChEBI" id="CHEBI:57540"/>
        <dbReference type="EC" id="2.7.7.1"/>
    </reaction>
</comment>
<dbReference type="InterPro" id="IPR014729">
    <property type="entry name" value="Rossmann-like_a/b/a_fold"/>
</dbReference>
<dbReference type="SUPFAM" id="SSF52374">
    <property type="entry name" value="Nucleotidylyl transferase"/>
    <property type="match status" value="1"/>
</dbReference>
<proteinExistence type="predicted"/>
<dbReference type="STRING" id="554155.C5FEZ5"/>
<dbReference type="HOGENOM" id="CLU_032651_0_0_1"/>
<dbReference type="GO" id="GO:0000309">
    <property type="term" value="F:nicotinamide-nucleotide adenylyltransferase activity"/>
    <property type="evidence" value="ECO:0007669"/>
    <property type="project" value="UniProtKB-EC"/>
</dbReference>
<evidence type="ECO:0000313" key="10">
    <source>
        <dbReference type="Proteomes" id="UP000002035"/>
    </source>
</evidence>
<protein>
    <submittedName>
        <fullName evidence="9">Cytidylyltransferase family protein</fullName>
    </submittedName>
</protein>
<dbReference type="AlphaFoldDB" id="C5FEZ5"/>
<keyword evidence="3 9" id="KW-0808">Transferase</keyword>
<keyword evidence="4 9" id="KW-0548">Nucleotidyltransferase</keyword>
<dbReference type="Gene3D" id="3.40.50.620">
    <property type="entry name" value="HUPs"/>
    <property type="match status" value="1"/>
</dbReference>
<dbReference type="PANTHER" id="PTHR31285:SF0">
    <property type="entry name" value="NICOTINAMIDE MONONUCLEOTIDE ADENYLYLTRANSFERASE"/>
    <property type="match status" value="1"/>
</dbReference>
<dbReference type="OMA" id="RLVMMEL"/>
<evidence type="ECO:0000256" key="1">
    <source>
        <dbReference type="ARBA" id="ARBA00004790"/>
    </source>
</evidence>
<dbReference type="GO" id="GO:0005737">
    <property type="term" value="C:cytoplasm"/>
    <property type="evidence" value="ECO:0007669"/>
    <property type="project" value="TreeGrafter"/>
</dbReference>
<keyword evidence="6" id="KW-0067">ATP-binding</keyword>
<dbReference type="Proteomes" id="UP000002035">
    <property type="component" value="Unassembled WGS sequence"/>
</dbReference>
<evidence type="ECO:0000256" key="6">
    <source>
        <dbReference type="ARBA" id="ARBA00022840"/>
    </source>
</evidence>
<dbReference type="GO" id="GO:0016887">
    <property type="term" value="F:ATP hydrolysis activity"/>
    <property type="evidence" value="ECO:0007669"/>
    <property type="project" value="TreeGrafter"/>
</dbReference>
<dbReference type="GeneID" id="9228614"/>
<dbReference type="GO" id="GO:0009435">
    <property type="term" value="P:NAD+ biosynthetic process"/>
    <property type="evidence" value="ECO:0007669"/>
    <property type="project" value="UniProtKB-UniPathway"/>
</dbReference>
<evidence type="ECO:0000256" key="2">
    <source>
        <dbReference type="ARBA" id="ARBA00022642"/>
    </source>
</evidence>
<dbReference type="PANTHER" id="PTHR31285">
    <property type="entry name" value="NICOTINAMIDE MONONUCLEOTIDE ADENYLYLTRANSFERASE"/>
    <property type="match status" value="1"/>
</dbReference>